<comment type="caution">
    <text evidence="2">The sequence shown here is derived from an EMBL/GenBank/DDBJ whole genome shotgun (WGS) entry which is preliminary data.</text>
</comment>
<proteinExistence type="predicted"/>
<feature type="region of interest" description="Disordered" evidence="1">
    <location>
        <begin position="27"/>
        <end position="50"/>
    </location>
</feature>
<gene>
    <name evidence="2" type="ORF">HMPREF9382_0054</name>
</gene>
<dbReference type="InterPro" id="IPR002696">
    <property type="entry name" value="Membr_insert_effic_factor_YidD"/>
</dbReference>
<dbReference type="PATRIC" id="fig|888810.3.peg.53"/>
<evidence type="ECO:0000313" key="3">
    <source>
        <dbReference type="Proteomes" id="UP000003351"/>
    </source>
</evidence>
<evidence type="ECO:0000256" key="1">
    <source>
        <dbReference type="SAM" id="MobiDB-lite"/>
    </source>
</evidence>
<dbReference type="AlphaFoldDB" id="F0I5H1"/>
<organism evidence="2 3">
    <name type="scientific">Streptococcus sanguinis SK115</name>
    <dbReference type="NCBI Taxonomy" id="888810"/>
    <lineage>
        <taxon>Bacteria</taxon>
        <taxon>Bacillati</taxon>
        <taxon>Bacillota</taxon>
        <taxon>Bacilli</taxon>
        <taxon>Lactobacillales</taxon>
        <taxon>Streptococcaceae</taxon>
        <taxon>Streptococcus</taxon>
    </lineage>
</organism>
<name>F0I5H1_STRSA</name>
<dbReference type="HOGENOM" id="CLU_204551_0_1_9"/>
<dbReference type="Proteomes" id="UP000003351">
    <property type="component" value="Unassembled WGS sequence"/>
</dbReference>
<dbReference type="Pfam" id="PF01809">
    <property type="entry name" value="YidD"/>
    <property type="match status" value="1"/>
</dbReference>
<evidence type="ECO:0008006" key="4">
    <source>
        <dbReference type="Google" id="ProtNLM"/>
    </source>
</evidence>
<dbReference type="EMBL" id="AEXW01000001">
    <property type="protein sequence ID" value="EGD32958.1"/>
    <property type="molecule type" value="Genomic_DNA"/>
</dbReference>
<sequence>MIEAIQKHGAKGVLMGLARILRCHPWSQSGEDPVPDHFSLKRNATSKKSH</sequence>
<protein>
    <recommendedName>
        <fullName evidence="4">Protein YidD</fullName>
    </recommendedName>
</protein>
<accession>F0I5H1</accession>
<dbReference type="SMART" id="SM01234">
    <property type="entry name" value="Haemolytic"/>
    <property type="match status" value="1"/>
</dbReference>
<reference evidence="2 3" key="1">
    <citation type="submission" date="2011-02" db="EMBL/GenBank/DDBJ databases">
        <authorList>
            <person name="Muzny D."/>
            <person name="Qin X."/>
            <person name="Deng J."/>
            <person name="Jiang H."/>
            <person name="Liu Y."/>
            <person name="Qu J."/>
            <person name="Song X.-Z."/>
            <person name="Zhang L."/>
            <person name="Thornton R."/>
            <person name="Coyle M."/>
            <person name="Francisco L."/>
            <person name="Jackson L."/>
            <person name="Javaid M."/>
            <person name="Korchina V."/>
            <person name="Kovar C."/>
            <person name="Mata R."/>
            <person name="Mathew T."/>
            <person name="Ngo R."/>
            <person name="Nguyen L."/>
            <person name="Nguyen N."/>
            <person name="Okwuonu G."/>
            <person name="Ongeri F."/>
            <person name="Pham C."/>
            <person name="Simmons D."/>
            <person name="Wilczek-Boney K."/>
            <person name="Hale W."/>
            <person name="Jakkamsetti A."/>
            <person name="Pham P."/>
            <person name="Ruth R."/>
            <person name="San Lucas F."/>
            <person name="Warren J."/>
            <person name="Zhang J."/>
            <person name="Zhao Z."/>
            <person name="Zhou C."/>
            <person name="Zhu D."/>
            <person name="Lee S."/>
            <person name="Bess C."/>
            <person name="Blankenburg K."/>
            <person name="Forbes L."/>
            <person name="Fu Q."/>
            <person name="Gubbala S."/>
            <person name="Hirani K."/>
            <person name="Jayaseelan J.C."/>
            <person name="Lara F."/>
            <person name="Munidasa M."/>
            <person name="Palculict T."/>
            <person name="Patil S."/>
            <person name="Pu L.-L."/>
            <person name="Saada N."/>
            <person name="Tang L."/>
            <person name="Weissenberger G."/>
            <person name="Zhu Y."/>
            <person name="Hemphill L."/>
            <person name="Shang Y."/>
            <person name="Youmans B."/>
            <person name="Ayvaz T."/>
            <person name="Ross M."/>
            <person name="Santibanez J."/>
            <person name="Aqrawi P."/>
            <person name="Gross S."/>
            <person name="Joshi V."/>
            <person name="Fowler G."/>
            <person name="Nazareth L."/>
            <person name="Reid J."/>
            <person name="Worley K."/>
            <person name="Petrosino J."/>
            <person name="Highlander S."/>
            <person name="Gibbs R."/>
        </authorList>
    </citation>
    <scope>NUCLEOTIDE SEQUENCE [LARGE SCALE GENOMIC DNA]</scope>
    <source>
        <strain evidence="2 3">SK115</strain>
    </source>
</reference>
<evidence type="ECO:0000313" key="2">
    <source>
        <dbReference type="EMBL" id="EGD32958.1"/>
    </source>
</evidence>